<protein>
    <recommendedName>
        <fullName evidence="9">BZIP domain-containing protein</fullName>
    </recommendedName>
</protein>
<dbReference type="AlphaFoldDB" id="A0A8J5GKB5"/>
<dbReference type="Proteomes" id="UP000734854">
    <property type="component" value="Unassembled WGS sequence"/>
</dbReference>
<gene>
    <name evidence="7" type="ORF">ZIOFF_033998</name>
</gene>
<evidence type="ECO:0000313" key="7">
    <source>
        <dbReference type="EMBL" id="KAG6508619.1"/>
    </source>
</evidence>
<comment type="caution">
    <text evidence="7">The sequence shown here is derived from an EMBL/GenBank/DDBJ whole genome shotgun (WGS) entry which is preliminary data.</text>
</comment>
<accession>A0A8J5GKB5</accession>
<evidence type="ECO:0000256" key="4">
    <source>
        <dbReference type="ARBA" id="ARBA00023163"/>
    </source>
</evidence>
<reference evidence="7 8" key="1">
    <citation type="submission" date="2020-08" db="EMBL/GenBank/DDBJ databases">
        <title>Plant Genome Project.</title>
        <authorList>
            <person name="Zhang R.-G."/>
        </authorList>
    </citation>
    <scope>NUCLEOTIDE SEQUENCE [LARGE SCALE GENOMIC DNA]</scope>
    <source>
        <tissue evidence="7">Rhizome</tissue>
    </source>
</reference>
<dbReference type="SUPFAM" id="SSF57959">
    <property type="entry name" value="Leucine zipper domain"/>
    <property type="match status" value="1"/>
</dbReference>
<dbReference type="GO" id="GO:0003700">
    <property type="term" value="F:DNA-binding transcription factor activity"/>
    <property type="evidence" value="ECO:0007669"/>
    <property type="project" value="InterPro"/>
</dbReference>
<evidence type="ECO:0000256" key="3">
    <source>
        <dbReference type="ARBA" id="ARBA00023125"/>
    </source>
</evidence>
<dbReference type="GO" id="GO:0003677">
    <property type="term" value="F:DNA binding"/>
    <property type="evidence" value="ECO:0007669"/>
    <property type="project" value="UniProtKB-KW"/>
</dbReference>
<feature type="region of interest" description="Disordered" evidence="6">
    <location>
        <begin position="229"/>
        <end position="252"/>
    </location>
</feature>
<evidence type="ECO:0008006" key="9">
    <source>
        <dbReference type="Google" id="ProtNLM"/>
    </source>
</evidence>
<dbReference type="InterPro" id="IPR046347">
    <property type="entry name" value="bZIP_sf"/>
</dbReference>
<keyword evidence="4" id="KW-0804">Transcription</keyword>
<sequence length="328" mass="36474">MQRCSSRCRDIHLQPSDSSVDVVHPESRRARGWCSLPAQKRRNTLMRAFPRRQFASLSKPPAFLASGSPDLPSSRDLRSCPATYFQIACSSKRKWKCWLFAVPALKIYLFASPLDSYGFTNDPSVSSSSQPPDSRQFGHPTPSDAERFSYDVSRMPDCPPKNSGHRRAHSEILSLLDDFSFGSDLGVVRSHDEPSLSDETGEDLTSMFVDAENFSSCATSAGLSICEVSPAPDVPSGSSERPRMRHQHSQSLDGSTAIKPEFLMYGDEGSSSMETKKAMSAAKLAELALVDLRRAKRILANRQSAARSKERKMRYISEIQWKVQTLQT</sequence>
<keyword evidence="5" id="KW-0539">Nucleus</keyword>
<evidence type="ECO:0000256" key="5">
    <source>
        <dbReference type="ARBA" id="ARBA00023242"/>
    </source>
</evidence>
<dbReference type="PANTHER" id="PTHR13690:SF124">
    <property type="entry name" value="TRANSCRIPTION FACTOR RF2A"/>
    <property type="match status" value="1"/>
</dbReference>
<dbReference type="EMBL" id="JACMSC010000009">
    <property type="protein sequence ID" value="KAG6508619.1"/>
    <property type="molecule type" value="Genomic_DNA"/>
</dbReference>
<dbReference type="InterPro" id="IPR044759">
    <property type="entry name" value="bZIP_RF2"/>
</dbReference>
<evidence type="ECO:0000256" key="6">
    <source>
        <dbReference type="SAM" id="MobiDB-lite"/>
    </source>
</evidence>
<evidence type="ECO:0000313" key="8">
    <source>
        <dbReference type="Proteomes" id="UP000734854"/>
    </source>
</evidence>
<keyword evidence="8" id="KW-1185">Reference proteome</keyword>
<evidence type="ECO:0000256" key="1">
    <source>
        <dbReference type="ARBA" id="ARBA00004123"/>
    </source>
</evidence>
<name>A0A8J5GKB5_ZINOF</name>
<dbReference type="GO" id="GO:0005634">
    <property type="term" value="C:nucleus"/>
    <property type="evidence" value="ECO:0007669"/>
    <property type="project" value="UniProtKB-SubCell"/>
</dbReference>
<dbReference type="PANTHER" id="PTHR13690">
    <property type="entry name" value="TRANSCRIPTION FACTOR POSF21-RELATED"/>
    <property type="match status" value="1"/>
</dbReference>
<comment type="subcellular location">
    <subcellularLocation>
        <location evidence="1">Nucleus</location>
    </subcellularLocation>
</comment>
<feature type="compositionally biased region" description="Low complexity" evidence="6">
    <location>
        <begin position="122"/>
        <end position="134"/>
    </location>
</feature>
<evidence type="ECO:0000256" key="2">
    <source>
        <dbReference type="ARBA" id="ARBA00023015"/>
    </source>
</evidence>
<organism evidence="7 8">
    <name type="scientific">Zingiber officinale</name>
    <name type="common">Ginger</name>
    <name type="synonym">Amomum zingiber</name>
    <dbReference type="NCBI Taxonomy" id="94328"/>
    <lineage>
        <taxon>Eukaryota</taxon>
        <taxon>Viridiplantae</taxon>
        <taxon>Streptophyta</taxon>
        <taxon>Embryophyta</taxon>
        <taxon>Tracheophyta</taxon>
        <taxon>Spermatophyta</taxon>
        <taxon>Magnoliopsida</taxon>
        <taxon>Liliopsida</taxon>
        <taxon>Zingiberales</taxon>
        <taxon>Zingiberaceae</taxon>
        <taxon>Zingiber</taxon>
    </lineage>
</organism>
<dbReference type="CDD" id="cd14703">
    <property type="entry name" value="bZIP_plant_RF2"/>
    <property type="match status" value="1"/>
</dbReference>
<dbReference type="Gene3D" id="1.20.5.170">
    <property type="match status" value="1"/>
</dbReference>
<keyword evidence="2" id="KW-0805">Transcription regulation</keyword>
<keyword evidence="3" id="KW-0238">DNA-binding</keyword>
<proteinExistence type="predicted"/>
<feature type="region of interest" description="Disordered" evidence="6">
    <location>
        <begin position="121"/>
        <end position="143"/>
    </location>
</feature>